<dbReference type="EnsemblProtists" id="HpaT800752">
    <property type="protein sequence ID" value="HpaP800752"/>
    <property type="gene ID" value="HpaG800752"/>
</dbReference>
<dbReference type="Proteomes" id="UP000011713">
    <property type="component" value="Unassembled WGS sequence"/>
</dbReference>
<dbReference type="InParanoid" id="M4B3A3"/>
<protein>
    <submittedName>
        <fullName evidence="1">Uncharacterized protein</fullName>
    </submittedName>
</protein>
<keyword evidence="2" id="KW-1185">Reference proteome</keyword>
<reference evidence="2" key="1">
    <citation type="journal article" date="2010" name="Science">
        <title>Signatures of adaptation to obligate biotrophy in the Hyaloperonospora arabidopsidis genome.</title>
        <authorList>
            <person name="Baxter L."/>
            <person name="Tripathy S."/>
            <person name="Ishaque N."/>
            <person name="Boot N."/>
            <person name="Cabral A."/>
            <person name="Kemen E."/>
            <person name="Thines M."/>
            <person name="Ah-Fong A."/>
            <person name="Anderson R."/>
            <person name="Badejoko W."/>
            <person name="Bittner-Eddy P."/>
            <person name="Boore J.L."/>
            <person name="Chibucos M.C."/>
            <person name="Coates M."/>
            <person name="Dehal P."/>
            <person name="Delehaunty K."/>
            <person name="Dong S."/>
            <person name="Downton P."/>
            <person name="Dumas B."/>
            <person name="Fabro G."/>
            <person name="Fronick C."/>
            <person name="Fuerstenberg S.I."/>
            <person name="Fulton L."/>
            <person name="Gaulin E."/>
            <person name="Govers F."/>
            <person name="Hughes L."/>
            <person name="Humphray S."/>
            <person name="Jiang R.H."/>
            <person name="Judelson H."/>
            <person name="Kamoun S."/>
            <person name="Kyung K."/>
            <person name="Meijer H."/>
            <person name="Minx P."/>
            <person name="Morris P."/>
            <person name="Nelson J."/>
            <person name="Phuntumart V."/>
            <person name="Qutob D."/>
            <person name="Rehmany A."/>
            <person name="Rougon-Cardoso A."/>
            <person name="Ryden P."/>
            <person name="Torto-Alalibo T."/>
            <person name="Studholme D."/>
            <person name="Wang Y."/>
            <person name="Win J."/>
            <person name="Wood J."/>
            <person name="Clifton S.W."/>
            <person name="Rogers J."/>
            <person name="Van den Ackerveken G."/>
            <person name="Jones J.D."/>
            <person name="McDowell J.M."/>
            <person name="Beynon J."/>
            <person name="Tyler B.M."/>
        </authorList>
    </citation>
    <scope>NUCLEOTIDE SEQUENCE [LARGE SCALE GENOMIC DNA]</scope>
    <source>
        <strain evidence="2">Emoy2</strain>
    </source>
</reference>
<sequence length="55" mass="6447">MPRVCCARSHQLREQTAQGRCFTSANGDILRTASWNWRLQEVMTTHTRHSIWSKC</sequence>
<dbReference type="HOGENOM" id="CLU_3036490_0_0_1"/>
<evidence type="ECO:0000313" key="2">
    <source>
        <dbReference type="Proteomes" id="UP000011713"/>
    </source>
</evidence>
<dbReference type="VEuPathDB" id="FungiDB:HpaG800752"/>
<reference evidence="1" key="2">
    <citation type="submission" date="2015-06" db="UniProtKB">
        <authorList>
            <consortium name="EnsemblProtists"/>
        </authorList>
    </citation>
    <scope>IDENTIFICATION</scope>
    <source>
        <strain evidence="1">Emoy2</strain>
    </source>
</reference>
<proteinExistence type="predicted"/>
<organism evidence="1 2">
    <name type="scientific">Hyaloperonospora arabidopsidis (strain Emoy2)</name>
    <name type="common">Downy mildew agent</name>
    <name type="synonym">Peronospora arabidopsidis</name>
    <dbReference type="NCBI Taxonomy" id="559515"/>
    <lineage>
        <taxon>Eukaryota</taxon>
        <taxon>Sar</taxon>
        <taxon>Stramenopiles</taxon>
        <taxon>Oomycota</taxon>
        <taxon>Peronosporomycetes</taxon>
        <taxon>Peronosporales</taxon>
        <taxon>Peronosporaceae</taxon>
        <taxon>Hyaloperonospora</taxon>
    </lineage>
</organism>
<name>M4B3A3_HYAAE</name>
<dbReference type="AlphaFoldDB" id="M4B3A3"/>
<evidence type="ECO:0000313" key="1">
    <source>
        <dbReference type="EnsemblProtists" id="HpaP800752"/>
    </source>
</evidence>
<dbReference type="EMBL" id="JH598179">
    <property type="status" value="NOT_ANNOTATED_CDS"/>
    <property type="molecule type" value="Genomic_DNA"/>
</dbReference>
<accession>M4B3A3</accession>